<dbReference type="EMBL" id="KQ235009">
    <property type="protein sequence ID" value="KMZ94964.1"/>
    <property type="molecule type" value="Genomic_DNA"/>
</dbReference>
<dbReference type="AlphaFoldDB" id="A0A0J9TI79"/>
<accession>A0A0J9TI79</accession>
<protein>
    <submittedName>
        <fullName evidence="1">Uncharacterized protein</fullName>
    </submittedName>
</protein>
<evidence type="ECO:0000313" key="1">
    <source>
        <dbReference type="EMBL" id="KMZ94964.1"/>
    </source>
</evidence>
<organism evidence="1 2">
    <name type="scientific">Plasmodium vivax Mauritania I</name>
    <dbReference type="NCBI Taxonomy" id="1035515"/>
    <lineage>
        <taxon>Eukaryota</taxon>
        <taxon>Sar</taxon>
        <taxon>Alveolata</taxon>
        <taxon>Apicomplexa</taxon>
        <taxon>Aconoidasida</taxon>
        <taxon>Haemosporida</taxon>
        <taxon>Plasmodiidae</taxon>
        <taxon>Plasmodium</taxon>
        <taxon>Plasmodium (Plasmodium)</taxon>
    </lineage>
</organism>
<gene>
    <name evidence="1" type="ORF">PVMG_05633</name>
</gene>
<name>A0A0J9TI79_PLAVI</name>
<proteinExistence type="predicted"/>
<dbReference type="Proteomes" id="UP000053776">
    <property type="component" value="Unassembled WGS sequence"/>
</dbReference>
<sequence length="60" mass="6587">MGALFLLFKYTPVGTFFRGRSGRTYGIPSGFNGPFPGEFPGYQDYLGANIGYSQMSHLAE</sequence>
<evidence type="ECO:0000313" key="2">
    <source>
        <dbReference type="Proteomes" id="UP000053776"/>
    </source>
</evidence>
<reference evidence="1 2" key="1">
    <citation type="submission" date="2011-08" db="EMBL/GenBank/DDBJ databases">
        <title>The Genome Sequence of Plasmodium vivax Mauritania I.</title>
        <authorList>
            <consortium name="The Broad Institute Genome Sequencing Platform"/>
            <consortium name="The Broad Institute Genome Sequencing Center for Infectious Disease"/>
            <person name="Neafsey D."/>
            <person name="Carlton J."/>
            <person name="Barnwell J."/>
            <person name="Collins W."/>
            <person name="Escalante A."/>
            <person name="Mullikin J."/>
            <person name="Saul A."/>
            <person name="Guigo R."/>
            <person name="Camara F."/>
            <person name="Young S.K."/>
            <person name="Zeng Q."/>
            <person name="Gargeya S."/>
            <person name="Fitzgerald M."/>
            <person name="Haas B."/>
            <person name="Abouelleil A."/>
            <person name="Alvarado L."/>
            <person name="Arachchi H.M."/>
            <person name="Berlin A."/>
            <person name="Brown A."/>
            <person name="Chapman S.B."/>
            <person name="Chen Z."/>
            <person name="Dunbar C."/>
            <person name="Freedman E."/>
            <person name="Gearin G."/>
            <person name="Gellesch M."/>
            <person name="Goldberg J."/>
            <person name="Griggs A."/>
            <person name="Gujja S."/>
            <person name="Heiman D."/>
            <person name="Howarth C."/>
            <person name="Larson L."/>
            <person name="Lui A."/>
            <person name="MacDonald P.J.P."/>
            <person name="Montmayeur A."/>
            <person name="Murphy C."/>
            <person name="Neiman D."/>
            <person name="Pearson M."/>
            <person name="Priest M."/>
            <person name="Roberts A."/>
            <person name="Saif S."/>
            <person name="Shea T."/>
            <person name="Shenoy N."/>
            <person name="Sisk P."/>
            <person name="Stolte C."/>
            <person name="Sykes S."/>
            <person name="Wortman J."/>
            <person name="Nusbaum C."/>
            <person name="Birren B."/>
        </authorList>
    </citation>
    <scope>NUCLEOTIDE SEQUENCE [LARGE SCALE GENOMIC DNA]</scope>
    <source>
        <strain evidence="1 2">Mauritania I</strain>
    </source>
</reference>